<sequence>MRSFSLFFVQVFLASSAFIVFSTATTMGPCSQISGSIFSPIPDLLACLKSFPFNETLRQNVLSVVSRTFDFYTFESYYLDLPAPFQESTTDIRQELSRINATQYATDYDFNKDLYQFINSLNDGHTQWLPNCYVIWENLLPIPIVSLEVNGTQNVYVVPDAVQFVDLIPNGFEEFYSNLGIDWATLAGALVTSIEGMDPYTYVDHIADTVSGNFLDHGVRVNSVFSSYRLSGSSWSQKFGDFAGRLFSSTENVTLTVVPNGLAAEETVTIPFLAARMGGSAFEDSASYWANNCAAGDGTNGVDRRTGSNEPSGRTTSTPSRLQFRGAGRAPADGIGLPATLQPTLPELGDNTAVLKVYTLPDNETGVIFVGSFDDASDSEFQNDVVAAIQVLQSAGVTRLLIDLTNNLVGGVICQGIFFHSYLAGSDFGYAGFQGAIQANQLAQEIVTEDIADQLPVDLSFYPPAQWLFVNGTALLDNFNYVVPDLTEKVNGVADSFSIRLEDMCPFYVPIPASPPFELRYALFYANGNCASTCAQFATNMYERHNTTIAVFGGKPGLDMEYKGMAGYQVLVWTDLDSEIKTAGLKGDPLAPPDLHVGYSYMRHNWRTAYSWLDEKTPIAFRSELPQLRFPYTKDTYMNPQNIWTYASVPP</sequence>
<reference evidence="1" key="1">
    <citation type="submission" date="2021-02" db="EMBL/GenBank/DDBJ databases">
        <authorList>
            <consortium name="DOE Joint Genome Institute"/>
            <person name="Ahrendt S."/>
            <person name="Looney B.P."/>
            <person name="Miyauchi S."/>
            <person name="Morin E."/>
            <person name="Drula E."/>
            <person name="Courty P.E."/>
            <person name="Chicoki N."/>
            <person name="Fauchery L."/>
            <person name="Kohler A."/>
            <person name="Kuo A."/>
            <person name="Labutti K."/>
            <person name="Pangilinan J."/>
            <person name="Lipzen A."/>
            <person name="Riley R."/>
            <person name="Andreopoulos W."/>
            <person name="He G."/>
            <person name="Johnson J."/>
            <person name="Barry K.W."/>
            <person name="Grigoriev I.V."/>
            <person name="Nagy L."/>
            <person name="Hibbett D."/>
            <person name="Henrissat B."/>
            <person name="Matheny P.B."/>
            <person name="Labbe J."/>
            <person name="Martin F."/>
        </authorList>
    </citation>
    <scope>NUCLEOTIDE SEQUENCE</scope>
    <source>
        <strain evidence="1">EC-137</strain>
    </source>
</reference>
<keyword evidence="2" id="KW-1185">Reference proteome</keyword>
<organism evidence="1 2">
    <name type="scientific">Vararia minispora EC-137</name>
    <dbReference type="NCBI Taxonomy" id="1314806"/>
    <lineage>
        <taxon>Eukaryota</taxon>
        <taxon>Fungi</taxon>
        <taxon>Dikarya</taxon>
        <taxon>Basidiomycota</taxon>
        <taxon>Agaricomycotina</taxon>
        <taxon>Agaricomycetes</taxon>
        <taxon>Russulales</taxon>
        <taxon>Lachnocladiaceae</taxon>
        <taxon>Vararia</taxon>
    </lineage>
</organism>
<gene>
    <name evidence="1" type="ORF">K488DRAFT_39889</name>
</gene>
<name>A0ACB8QYV8_9AGAM</name>
<protein>
    <submittedName>
        <fullName evidence="1">Uncharacterized protein</fullName>
    </submittedName>
</protein>
<evidence type="ECO:0000313" key="1">
    <source>
        <dbReference type="EMBL" id="KAI0037089.1"/>
    </source>
</evidence>
<reference evidence="1" key="2">
    <citation type="journal article" date="2022" name="New Phytol.">
        <title>Evolutionary transition to the ectomycorrhizal habit in the genomes of a hyperdiverse lineage of mushroom-forming fungi.</title>
        <authorList>
            <person name="Looney B."/>
            <person name="Miyauchi S."/>
            <person name="Morin E."/>
            <person name="Drula E."/>
            <person name="Courty P.E."/>
            <person name="Kohler A."/>
            <person name="Kuo A."/>
            <person name="LaButti K."/>
            <person name="Pangilinan J."/>
            <person name="Lipzen A."/>
            <person name="Riley R."/>
            <person name="Andreopoulos W."/>
            <person name="He G."/>
            <person name="Johnson J."/>
            <person name="Nolan M."/>
            <person name="Tritt A."/>
            <person name="Barry K.W."/>
            <person name="Grigoriev I.V."/>
            <person name="Nagy L.G."/>
            <person name="Hibbett D."/>
            <person name="Henrissat B."/>
            <person name="Matheny P.B."/>
            <person name="Labbe J."/>
            <person name="Martin F.M."/>
        </authorList>
    </citation>
    <scope>NUCLEOTIDE SEQUENCE</scope>
    <source>
        <strain evidence="1">EC-137</strain>
    </source>
</reference>
<accession>A0ACB8QYV8</accession>
<comment type="caution">
    <text evidence="1">The sequence shown here is derived from an EMBL/GenBank/DDBJ whole genome shotgun (WGS) entry which is preliminary data.</text>
</comment>
<evidence type="ECO:0000313" key="2">
    <source>
        <dbReference type="Proteomes" id="UP000814128"/>
    </source>
</evidence>
<dbReference type="EMBL" id="MU273466">
    <property type="protein sequence ID" value="KAI0037089.1"/>
    <property type="molecule type" value="Genomic_DNA"/>
</dbReference>
<dbReference type="Proteomes" id="UP000814128">
    <property type="component" value="Unassembled WGS sequence"/>
</dbReference>
<proteinExistence type="predicted"/>